<dbReference type="KEGG" id="hra:EI982_09420"/>
<keyword evidence="3" id="KW-1185">Reference proteome</keyword>
<feature type="domain" description="Conserved hypothetical protein CHP02391" evidence="1">
    <location>
        <begin position="246"/>
        <end position="369"/>
    </location>
</feature>
<proteinExistence type="predicted"/>
<evidence type="ECO:0000313" key="3">
    <source>
        <dbReference type="Proteomes" id="UP000428325"/>
    </source>
</evidence>
<dbReference type="NCBIfam" id="TIGR02391">
    <property type="entry name" value="hypoth_ymh"/>
    <property type="match status" value="1"/>
</dbReference>
<evidence type="ECO:0000259" key="1">
    <source>
        <dbReference type="Pfam" id="PF09509"/>
    </source>
</evidence>
<organism evidence="2 3">
    <name type="scientific">Haloplanus rallus</name>
    <dbReference type="NCBI Taxonomy" id="1816183"/>
    <lineage>
        <taxon>Archaea</taxon>
        <taxon>Methanobacteriati</taxon>
        <taxon>Methanobacteriota</taxon>
        <taxon>Stenosarchaea group</taxon>
        <taxon>Halobacteria</taxon>
        <taxon>Halobacteriales</taxon>
        <taxon>Haloferacaceae</taxon>
        <taxon>Haloplanus</taxon>
    </lineage>
</organism>
<dbReference type="EMBL" id="CP034345">
    <property type="protein sequence ID" value="QGX94993.1"/>
    <property type="molecule type" value="Genomic_DNA"/>
</dbReference>
<evidence type="ECO:0000313" key="2">
    <source>
        <dbReference type="EMBL" id="QGX94993.1"/>
    </source>
</evidence>
<reference evidence="2 3" key="1">
    <citation type="submission" date="2018-12" db="EMBL/GenBank/DDBJ databases">
        <title>Complete genome sequence of Haloplanus rallus MBLA0036.</title>
        <authorList>
            <person name="Nam Y.-d."/>
            <person name="Kang J."/>
            <person name="Chung W.-H."/>
            <person name="Park Y.S."/>
        </authorList>
    </citation>
    <scope>NUCLEOTIDE SEQUENCE [LARGE SCALE GENOMIC DNA]</scope>
    <source>
        <strain evidence="2 3">MBLA0036</strain>
    </source>
</reference>
<dbReference type="Proteomes" id="UP000428325">
    <property type="component" value="Chromosome"/>
</dbReference>
<gene>
    <name evidence="2" type="ORF">EI982_09420</name>
</gene>
<name>A0A6B9FG45_9EURY</name>
<protein>
    <submittedName>
        <fullName evidence="2">TIGR02391 family protein</fullName>
    </submittedName>
</protein>
<dbReference type="Pfam" id="PF09509">
    <property type="entry name" value="Hypoth_Ymh"/>
    <property type="match status" value="1"/>
</dbReference>
<dbReference type="AlphaFoldDB" id="A0A6B9FG45"/>
<sequence length="381" mass="42400">MVECDAQLLSRSQDFLDAFSNLDRLTDAQRWGHVDSVRYSSKGIILDTPLPGFNAKINYVSSQLENIQHTISVLSEGVIGYLKDGGVVVVLCSHRGAEYGDKFKGNLEWLAETFDFDYSILESPAPVIQPTEIGPVRSYLEYVDTTRVCLGGFAPPVQPLAQTDSEECNPAVLLEAYLDPSLTKRDFDGKIVFLPRPRSFAPISVPVARRLLEIIDYFSPKSVGPDQASLLEFDTPSIEQQVYDEQLDEDLEASCVSKVRRGEHSDAIAAAGKILGERVRNADSEKLGGLTSTELMEQAFRRGGGAFRWAEEDNEQKGLMFLYAGAIAAMRNPMSHRNPDPERGRFLDDVDATVAMRYIVFVDLLLKMLDRYETPEEGGEE</sequence>
<dbReference type="InterPro" id="IPR012654">
    <property type="entry name" value="CHP02391"/>
</dbReference>
<accession>A0A6B9FG45</accession>